<dbReference type="PANTHER" id="PTHR13618:SF1">
    <property type="entry name" value="PROTEIN ROGDI HOMOLOG"/>
    <property type="match status" value="1"/>
</dbReference>
<gene>
    <name evidence="2" type="ORF">NEMBOFW57_001405</name>
</gene>
<proteinExistence type="predicted"/>
<feature type="compositionally biased region" description="Low complexity" evidence="1">
    <location>
        <begin position="170"/>
        <end position="187"/>
    </location>
</feature>
<feature type="region of interest" description="Disordered" evidence="1">
    <location>
        <begin position="170"/>
        <end position="194"/>
    </location>
</feature>
<feature type="compositionally biased region" description="Low complexity" evidence="1">
    <location>
        <begin position="258"/>
        <end position="274"/>
    </location>
</feature>
<sequence length="366" mass="39451">MDASWVLIEPLSAPKQKRELDWLVEELRETLGNLKHGLEDCYALLAPIDPGSTLVLSTPRNEVVKGHVTRTIHLRLRTLPHQTLTINPDHPIHLAPLTSLHNLLTHSIDLLSLTLSYSYPSATPSNLDIPPPQFLSAQLRLLSQHIAEAASLLKGPPLAIPDPSWTTNSVSPTHFVTPPTSSSSSTNPPTPPLSFHLSIQDSSLVLWLRALEPADAPVNFGTKLALAIGTARRLEHDETDKVFGYCCNSSTHSHADSNNNNYNNNPLQPLTRTHTPPPPAHHNTTTASNSPPSGSGSGSGSIPLSGTRPTKPVDVFVREKVRVESADPSLLSLSAKLTALGHTLLLARRNLAAVMGEEVEVETAGD</sequence>
<dbReference type="Pfam" id="PF10259">
    <property type="entry name" value="Rogdi_lz"/>
    <property type="match status" value="1"/>
</dbReference>
<dbReference type="PANTHER" id="PTHR13618">
    <property type="entry name" value="LEUCINE ZIPPER CONTAINING TRANSCRIPTION FACTOR LZF1"/>
    <property type="match status" value="1"/>
</dbReference>
<keyword evidence="3" id="KW-1185">Reference proteome</keyword>
<evidence type="ECO:0000313" key="3">
    <source>
        <dbReference type="Proteomes" id="UP001197093"/>
    </source>
</evidence>
<protein>
    <recommendedName>
        <fullName evidence="4">RAVE subunit 2/Rogdi</fullName>
    </recommendedName>
</protein>
<dbReference type="InterPro" id="IPR028241">
    <property type="entry name" value="RAVE2/Rogdi"/>
</dbReference>
<dbReference type="GO" id="GO:0043291">
    <property type="term" value="C:RAVE complex"/>
    <property type="evidence" value="ECO:0007669"/>
    <property type="project" value="TreeGrafter"/>
</dbReference>
<accession>A0AAD4F1F0</accession>
<feature type="region of interest" description="Disordered" evidence="1">
    <location>
        <begin position="253"/>
        <end position="313"/>
    </location>
</feature>
<dbReference type="AlphaFoldDB" id="A0AAD4F1F0"/>
<dbReference type="EMBL" id="JAHCVI010000001">
    <property type="protein sequence ID" value="KAG7291387.1"/>
    <property type="molecule type" value="Genomic_DNA"/>
</dbReference>
<name>A0AAD4F1F0_9PEZI</name>
<organism evidence="2 3">
    <name type="scientific">Staphylotrichum longicolle</name>
    <dbReference type="NCBI Taxonomy" id="669026"/>
    <lineage>
        <taxon>Eukaryota</taxon>
        <taxon>Fungi</taxon>
        <taxon>Dikarya</taxon>
        <taxon>Ascomycota</taxon>
        <taxon>Pezizomycotina</taxon>
        <taxon>Sordariomycetes</taxon>
        <taxon>Sordariomycetidae</taxon>
        <taxon>Sordariales</taxon>
        <taxon>Chaetomiaceae</taxon>
        <taxon>Staphylotrichum</taxon>
    </lineage>
</organism>
<evidence type="ECO:0000256" key="1">
    <source>
        <dbReference type="SAM" id="MobiDB-lite"/>
    </source>
</evidence>
<comment type="caution">
    <text evidence="2">The sequence shown here is derived from an EMBL/GenBank/DDBJ whole genome shotgun (WGS) entry which is preliminary data.</text>
</comment>
<evidence type="ECO:0000313" key="2">
    <source>
        <dbReference type="EMBL" id="KAG7291387.1"/>
    </source>
</evidence>
<dbReference type="Proteomes" id="UP001197093">
    <property type="component" value="Unassembled WGS sequence"/>
</dbReference>
<evidence type="ECO:0008006" key="4">
    <source>
        <dbReference type="Google" id="ProtNLM"/>
    </source>
</evidence>
<reference evidence="2" key="1">
    <citation type="submission" date="2023-02" db="EMBL/GenBank/DDBJ databases">
        <authorList>
            <person name="Palmer J.M."/>
        </authorList>
    </citation>
    <scope>NUCLEOTIDE SEQUENCE</scope>
    <source>
        <strain evidence="2">FW57</strain>
    </source>
</reference>
<feature type="compositionally biased region" description="Low complexity" evidence="1">
    <location>
        <begin position="281"/>
        <end position="306"/>
    </location>
</feature>